<organism evidence="2 3">
    <name type="scientific">Lentzea sokolovensis</name>
    <dbReference type="NCBI Taxonomy" id="3095429"/>
    <lineage>
        <taxon>Bacteria</taxon>
        <taxon>Bacillati</taxon>
        <taxon>Actinomycetota</taxon>
        <taxon>Actinomycetes</taxon>
        <taxon>Pseudonocardiales</taxon>
        <taxon>Pseudonocardiaceae</taxon>
        <taxon>Lentzea</taxon>
    </lineage>
</organism>
<evidence type="ECO:0000313" key="3">
    <source>
        <dbReference type="Proteomes" id="UP001285352"/>
    </source>
</evidence>
<evidence type="ECO:0000259" key="1">
    <source>
        <dbReference type="PROSITE" id="PS50801"/>
    </source>
</evidence>
<dbReference type="Proteomes" id="UP001285352">
    <property type="component" value="Unassembled WGS sequence"/>
</dbReference>
<reference evidence="2 3" key="1">
    <citation type="submission" date="2023-11" db="EMBL/GenBank/DDBJ databases">
        <title>Lentzea sokolovensis, sp. nov., Lentzea kristufkii, sp. nov., and Lentzea miocenensis, sp. nov., rare actinobacteria from Sokolov Coal Basin, Miocene lacustrine sediment, Czech Republic.</title>
        <authorList>
            <person name="Lara A."/>
            <person name="Kotroba L."/>
            <person name="Nouioui I."/>
            <person name="Neumann-Schaal M."/>
            <person name="Mast Y."/>
            <person name="Chronakova A."/>
        </authorList>
    </citation>
    <scope>NUCLEOTIDE SEQUENCE [LARGE SCALE GENOMIC DNA]</scope>
    <source>
        <strain evidence="2 3">BCCO 10_0061</strain>
    </source>
</reference>
<keyword evidence="3" id="KW-1185">Reference proteome</keyword>
<sequence length="82" mass="8458">MLELAGDLDAATASLAPEPAEALTLEAGQRVVLGLSGLRFCDSSDISCRLTCADVLIGTHNAERGDAFIVPTGTRRPASPFG</sequence>
<feature type="domain" description="STAS" evidence="1">
    <location>
        <begin position="1"/>
        <end position="47"/>
    </location>
</feature>
<dbReference type="RefSeq" id="WP_319980717.1">
    <property type="nucleotide sequence ID" value="NZ_JAXAVU010000016.1"/>
</dbReference>
<dbReference type="Gene3D" id="3.30.750.24">
    <property type="entry name" value="STAS domain"/>
    <property type="match status" value="1"/>
</dbReference>
<evidence type="ECO:0000313" key="2">
    <source>
        <dbReference type="EMBL" id="MDX8148744.1"/>
    </source>
</evidence>
<dbReference type="PROSITE" id="PS50801">
    <property type="entry name" value="STAS"/>
    <property type="match status" value="1"/>
</dbReference>
<dbReference type="InterPro" id="IPR036513">
    <property type="entry name" value="STAS_dom_sf"/>
</dbReference>
<dbReference type="EMBL" id="JAXAVU010000016">
    <property type="protein sequence ID" value="MDX8148744.1"/>
    <property type="molecule type" value="Genomic_DNA"/>
</dbReference>
<proteinExistence type="predicted"/>
<accession>A0ABU4VC25</accession>
<name>A0ABU4VC25_9PSEU</name>
<comment type="caution">
    <text evidence="2">The sequence shown here is derived from an EMBL/GenBank/DDBJ whole genome shotgun (WGS) entry which is preliminary data.</text>
</comment>
<dbReference type="InterPro" id="IPR002645">
    <property type="entry name" value="STAS_dom"/>
</dbReference>
<gene>
    <name evidence="2" type="ORF">SK854_41975</name>
</gene>
<protein>
    <recommendedName>
        <fullName evidence="1">STAS domain-containing protein</fullName>
    </recommendedName>
</protein>